<feature type="transmembrane region" description="Helical" evidence="9">
    <location>
        <begin position="34"/>
        <end position="55"/>
    </location>
</feature>
<feature type="transmembrane region" description="Helical" evidence="9">
    <location>
        <begin position="258"/>
        <end position="280"/>
    </location>
</feature>
<keyword evidence="11" id="KW-1185">Reference proteome</keyword>
<dbReference type="PANTHER" id="PTHR36838:SF1">
    <property type="entry name" value="SLR1864 PROTEIN"/>
    <property type="match status" value="1"/>
</dbReference>
<keyword evidence="3" id="KW-0813">Transport</keyword>
<keyword evidence="7 9" id="KW-0472">Membrane</keyword>
<feature type="transmembrane region" description="Helical" evidence="9">
    <location>
        <begin position="194"/>
        <end position="214"/>
    </location>
</feature>
<comment type="similarity">
    <text evidence="2">Belongs to the auxin efflux carrier (TC 2.A.69) family.</text>
</comment>
<evidence type="ECO:0000256" key="5">
    <source>
        <dbReference type="ARBA" id="ARBA00022692"/>
    </source>
</evidence>
<dbReference type="InterPro" id="IPR004776">
    <property type="entry name" value="Mem_transp_PIN-like"/>
</dbReference>
<sequence length="339" mass="34409">MTAVLTALGTMAAVVALGWALGRWHVLGERAAPVLARVVFAVATPALLLSTVAHADLHLLVSRTAAATWASTALVAATAALVLRVVWRRPAADVTVGTLASSYVNAGNIGLPLAVYLLDDPVAVVPTLLFQLLVLAPVAFTVLDAHAARERAGQDDAARDGAVDAPDRGTTGTGAVPADPVPARLRAAAVARRTLTNPIILATLAGLALAALPWSAPETLYEPFRLVGAAAAPLALVTFGLSLAAPRGTGGRAPRRDLALAVALRAAVHPLVAWGVGTALGLPAPALLAVVAMAALPTAQNVLVYAMRYRHGEALARDAGLVSTVLCVPVLLVVAATLG</sequence>
<proteinExistence type="inferred from homology"/>
<dbReference type="Pfam" id="PF03547">
    <property type="entry name" value="Mem_trans"/>
    <property type="match status" value="1"/>
</dbReference>
<evidence type="ECO:0000256" key="2">
    <source>
        <dbReference type="ARBA" id="ARBA00010145"/>
    </source>
</evidence>
<feature type="transmembrane region" description="Helical" evidence="9">
    <location>
        <begin position="67"/>
        <end position="87"/>
    </location>
</feature>
<evidence type="ECO:0000313" key="11">
    <source>
        <dbReference type="Proteomes" id="UP001240250"/>
    </source>
</evidence>
<keyword evidence="4" id="KW-1003">Cell membrane</keyword>
<reference evidence="10 11" key="1">
    <citation type="submission" date="2023-07" db="EMBL/GenBank/DDBJ databases">
        <title>Sequencing the genomes of 1000 actinobacteria strains.</title>
        <authorList>
            <person name="Klenk H.-P."/>
        </authorList>
    </citation>
    <scope>NUCLEOTIDE SEQUENCE [LARGE SCALE GENOMIC DNA]</scope>
    <source>
        <strain evidence="10 11">DSM 14785</strain>
    </source>
</reference>
<evidence type="ECO:0000256" key="4">
    <source>
        <dbReference type="ARBA" id="ARBA00022475"/>
    </source>
</evidence>
<evidence type="ECO:0000256" key="7">
    <source>
        <dbReference type="ARBA" id="ARBA00023136"/>
    </source>
</evidence>
<evidence type="ECO:0000256" key="8">
    <source>
        <dbReference type="SAM" id="MobiDB-lite"/>
    </source>
</evidence>
<comment type="caution">
    <text evidence="10">The sequence shown here is derived from an EMBL/GenBank/DDBJ whole genome shotgun (WGS) entry which is preliminary data.</text>
</comment>
<dbReference type="Proteomes" id="UP001240250">
    <property type="component" value="Unassembled WGS sequence"/>
</dbReference>
<keyword evidence="5 9" id="KW-0812">Transmembrane</keyword>
<feature type="transmembrane region" description="Helical" evidence="9">
    <location>
        <begin position="123"/>
        <end position="143"/>
    </location>
</feature>
<feature type="transmembrane region" description="Helical" evidence="9">
    <location>
        <begin position="94"/>
        <end position="117"/>
    </location>
</feature>
<name>A0ABU0GMN4_9CELL</name>
<feature type="transmembrane region" description="Helical" evidence="9">
    <location>
        <begin position="319"/>
        <end position="338"/>
    </location>
</feature>
<feature type="transmembrane region" description="Helical" evidence="9">
    <location>
        <begin position="226"/>
        <end position="246"/>
    </location>
</feature>
<protein>
    <submittedName>
        <fullName evidence="10">Permease</fullName>
    </submittedName>
</protein>
<evidence type="ECO:0000256" key="6">
    <source>
        <dbReference type="ARBA" id="ARBA00022989"/>
    </source>
</evidence>
<dbReference type="PANTHER" id="PTHR36838">
    <property type="entry name" value="AUXIN EFFLUX CARRIER FAMILY PROTEIN"/>
    <property type="match status" value="1"/>
</dbReference>
<dbReference type="EMBL" id="JAUSVM010000001">
    <property type="protein sequence ID" value="MDQ0425860.1"/>
    <property type="molecule type" value="Genomic_DNA"/>
</dbReference>
<evidence type="ECO:0000256" key="3">
    <source>
        <dbReference type="ARBA" id="ARBA00022448"/>
    </source>
</evidence>
<evidence type="ECO:0000313" key="10">
    <source>
        <dbReference type="EMBL" id="MDQ0425860.1"/>
    </source>
</evidence>
<feature type="region of interest" description="Disordered" evidence="8">
    <location>
        <begin position="153"/>
        <end position="177"/>
    </location>
</feature>
<organism evidence="10 11">
    <name type="scientific">Cellulomonas iranensis</name>
    <dbReference type="NCBI Taxonomy" id="76862"/>
    <lineage>
        <taxon>Bacteria</taxon>
        <taxon>Bacillati</taxon>
        <taxon>Actinomycetota</taxon>
        <taxon>Actinomycetes</taxon>
        <taxon>Micrococcales</taxon>
        <taxon>Cellulomonadaceae</taxon>
        <taxon>Cellulomonas</taxon>
    </lineage>
</organism>
<accession>A0ABU0GMN4</accession>
<feature type="transmembrane region" description="Helical" evidence="9">
    <location>
        <begin position="286"/>
        <end position="307"/>
    </location>
</feature>
<evidence type="ECO:0000256" key="1">
    <source>
        <dbReference type="ARBA" id="ARBA00004651"/>
    </source>
</evidence>
<dbReference type="RefSeq" id="WP_070320238.1">
    <property type="nucleotide sequence ID" value="NZ_JAUSVM010000001.1"/>
</dbReference>
<dbReference type="InterPro" id="IPR038770">
    <property type="entry name" value="Na+/solute_symporter_sf"/>
</dbReference>
<evidence type="ECO:0000256" key="9">
    <source>
        <dbReference type="SAM" id="Phobius"/>
    </source>
</evidence>
<dbReference type="Gene3D" id="1.20.1530.20">
    <property type="match status" value="1"/>
</dbReference>
<keyword evidence="6 9" id="KW-1133">Transmembrane helix</keyword>
<comment type="subcellular location">
    <subcellularLocation>
        <location evidence="1">Cell membrane</location>
        <topology evidence="1">Multi-pass membrane protein</topology>
    </subcellularLocation>
</comment>
<feature type="compositionally biased region" description="Basic and acidic residues" evidence="8">
    <location>
        <begin position="153"/>
        <end position="167"/>
    </location>
</feature>
<gene>
    <name evidence="10" type="ORF">JO380_002241</name>
</gene>
<feature type="transmembrane region" description="Helical" evidence="9">
    <location>
        <begin position="6"/>
        <end position="22"/>
    </location>
</feature>